<evidence type="ECO:0000256" key="1">
    <source>
        <dbReference type="ARBA" id="ARBA00005395"/>
    </source>
</evidence>
<organism evidence="7 8">
    <name type="scientific">Bacillus chungangensis</name>
    <dbReference type="NCBI Taxonomy" id="587633"/>
    <lineage>
        <taxon>Bacteria</taxon>
        <taxon>Bacillati</taxon>
        <taxon>Bacillota</taxon>
        <taxon>Bacilli</taxon>
        <taxon>Bacillales</taxon>
        <taxon>Bacillaceae</taxon>
        <taxon>Bacillus</taxon>
    </lineage>
</organism>
<dbReference type="Pfam" id="PF00583">
    <property type="entry name" value="Acetyltransf_1"/>
    <property type="match status" value="1"/>
</dbReference>
<evidence type="ECO:0000313" key="8">
    <source>
        <dbReference type="Proteomes" id="UP001223586"/>
    </source>
</evidence>
<evidence type="ECO:0000256" key="4">
    <source>
        <dbReference type="ARBA" id="ARBA00023315"/>
    </source>
</evidence>
<keyword evidence="2 5" id="KW-0963">Cytoplasm</keyword>
<dbReference type="EMBL" id="JAUSTT010000036">
    <property type="protein sequence ID" value="MDQ0178200.1"/>
    <property type="molecule type" value="Genomic_DNA"/>
</dbReference>
<protein>
    <recommendedName>
        <fullName evidence="5">[Ribosomal protein bS18]-alanine N-acetyltransferase</fullName>
        <ecNumber evidence="5">2.3.1.266</ecNumber>
    </recommendedName>
</protein>
<accession>A0ABT9WZK2</accession>
<evidence type="ECO:0000313" key="7">
    <source>
        <dbReference type="EMBL" id="MDQ0178200.1"/>
    </source>
</evidence>
<comment type="similarity">
    <text evidence="1 5">Belongs to the acetyltransferase family. RimI subfamily.</text>
</comment>
<gene>
    <name evidence="7" type="ORF">J2S08_004103</name>
</gene>
<keyword evidence="8" id="KW-1185">Reference proteome</keyword>
<dbReference type="PANTHER" id="PTHR43420:SF44">
    <property type="entry name" value="ACETYLTRANSFERASE YPEA"/>
    <property type="match status" value="1"/>
</dbReference>
<reference evidence="7 8" key="1">
    <citation type="submission" date="2023-07" db="EMBL/GenBank/DDBJ databases">
        <title>Genomic Encyclopedia of Type Strains, Phase IV (KMG-IV): sequencing the most valuable type-strain genomes for metagenomic binning, comparative biology and taxonomic classification.</title>
        <authorList>
            <person name="Goeker M."/>
        </authorList>
    </citation>
    <scope>NUCLEOTIDE SEQUENCE [LARGE SCALE GENOMIC DNA]</scope>
    <source>
        <strain evidence="7 8">DSM 23837</strain>
    </source>
</reference>
<comment type="catalytic activity">
    <reaction evidence="5">
        <text>N-terminal L-alanyl-[ribosomal protein bS18] + acetyl-CoA = N-terminal N(alpha)-acetyl-L-alanyl-[ribosomal protein bS18] + CoA + H(+)</text>
        <dbReference type="Rhea" id="RHEA:43756"/>
        <dbReference type="Rhea" id="RHEA-COMP:10676"/>
        <dbReference type="Rhea" id="RHEA-COMP:10677"/>
        <dbReference type="ChEBI" id="CHEBI:15378"/>
        <dbReference type="ChEBI" id="CHEBI:57287"/>
        <dbReference type="ChEBI" id="CHEBI:57288"/>
        <dbReference type="ChEBI" id="CHEBI:64718"/>
        <dbReference type="ChEBI" id="CHEBI:83683"/>
        <dbReference type="EC" id="2.3.1.266"/>
    </reaction>
</comment>
<dbReference type="NCBIfam" id="TIGR01575">
    <property type="entry name" value="rimI"/>
    <property type="match status" value="1"/>
</dbReference>
<dbReference type="CDD" id="cd04301">
    <property type="entry name" value="NAT_SF"/>
    <property type="match status" value="1"/>
</dbReference>
<dbReference type="PROSITE" id="PS51186">
    <property type="entry name" value="GNAT"/>
    <property type="match status" value="1"/>
</dbReference>
<feature type="domain" description="N-acetyltransferase" evidence="6">
    <location>
        <begin position="8"/>
        <end position="152"/>
    </location>
</feature>
<dbReference type="InterPro" id="IPR016181">
    <property type="entry name" value="Acyl_CoA_acyltransferase"/>
</dbReference>
<dbReference type="GO" id="GO:0008999">
    <property type="term" value="F:protein-N-terminal-alanine acetyltransferase activity"/>
    <property type="evidence" value="ECO:0007669"/>
    <property type="project" value="UniProtKB-EC"/>
</dbReference>
<keyword evidence="3 7" id="KW-0808">Transferase</keyword>
<dbReference type="PANTHER" id="PTHR43420">
    <property type="entry name" value="ACETYLTRANSFERASE"/>
    <property type="match status" value="1"/>
</dbReference>
<sequence>MKNIINEILLRDAVLDDIEGLLNVEKQAFTLPWTREAFFHELTNNQYAVYTVLEYQQQIIGYCGAWIIIDEAHITNIAVLPAYQGKKLGEALLTKMMQTAKEMGAFIMSLEVRVSNQVAQSLYQKLGFQKGGIRKHYYSDNHEDAQVMWVTL</sequence>
<comment type="subcellular location">
    <subcellularLocation>
        <location evidence="5">Cytoplasm</location>
    </subcellularLocation>
</comment>
<keyword evidence="4 7" id="KW-0012">Acyltransferase</keyword>
<dbReference type="Gene3D" id="3.40.630.30">
    <property type="match status" value="1"/>
</dbReference>
<dbReference type="EC" id="2.3.1.266" evidence="5"/>
<evidence type="ECO:0000256" key="2">
    <source>
        <dbReference type="ARBA" id="ARBA00022490"/>
    </source>
</evidence>
<evidence type="ECO:0000256" key="3">
    <source>
        <dbReference type="ARBA" id="ARBA00022679"/>
    </source>
</evidence>
<dbReference type="InterPro" id="IPR050680">
    <property type="entry name" value="YpeA/RimI_acetyltransf"/>
</dbReference>
<evidence type="ECO:0000256" key="5">
    <source>
        <dbReference type="RuleBase" id="RU363094"/>
    </source>
</evidence>
<dbReference type="Proteomes" id="UP001223586">
    <property type="component" value="Unassembled WGS sequence"/>
</dbReference>
<dbReference type="RefSeq" id="WP_307232819.1">
    <property type="nucleotide sequence ID" value="NZ_JAUSTT010000036.1"/>
</dbReference>
<dbReference type="InterPro" id="IPR006464">
    <property type="entry name" value="AcTrfase_RimI/Ard1"/>
</dbReference>
<proteinExistence type="inferred from homology"/>
<evidence type="ECO:0000259" key="6">
    <source>
        <dbReference type="PROSITE" id="PS51186"/>
    </source>
</evidence>
<dbReference type="SUPFAM" id="SSF55729">
    <property type="entry name" value="Acyl-CoA N-acyltransferases (Nat)"/>
    <property type="match status" value="1"/>
</dbReference>
<name>A0ABT9WZK2_9BACI</name>
<comment type="caution">
    <text evidence="7">The sequence shown here is derived from an EMBL/GenBank/DDBJ whole genome shotgun (WGS) entry which is preliminary data.</text>
</comment>
<dbReference type="InterPro" id="IPR000182">
    <property type="entry name" value="GNAT_dom"/>
</dbReference>
<comment type="function">
    <text evidence="5">Acetylates the N-terminal alanine of ribosomal protein bS18.</text>
</comment>